<organism evidence="2 3">
    <name type="scientific">Datura stramonium</name>
    <name type="common">Jimsonweed</name>
    <name type="synonym">Common thornapple</name>
    <dbReference type="NCBI Taxonomy" id="4076"/>
    <lineage>
        <taxon>Eukaryota</taxon>
        <taxon>Viridiplantae</taxon>
        <taxon>Streptophyta</taxon>
        <taxon>Embryophyta</taxon>
        <taxon>Tracheophyta</taxon>
        <taxon>Spermatophyta</taxon>
        <taxon>Magnoliopsida</taxon>
        <taxon>eudicotyledons</taxon>
        <taxon>Gunneridae</taxon>
        <taxon>Pentapetalae</taxon>
        <taxon>asterids</taxon>
        <taxon>lamiids</taxon>
        <taxon>Solanales</taxon>
        <taxon>Solanaceae</taxon>
        <taxon>Solanoideae</taxon>
        <taxon>Datureae</taxon>
        <taxon>Datura</taxon>
    </lineage>
</organism>
<feature type="compositionally biased region" description="Low complexity" evidence="1">
    <location>
        <begin position="51"/>
        <end position="70"/>
    </location>
</feature>
<protein>
    <submittedName>
        <fullName evidence="2">Uncharacterized protein</fullName>
    </submittedName>
</protein>
<feature type="non-terminal residue" evidence="2">
    <location>
        <position position="1"/>
    </location>
</feature>
<accession>A0ABS8Y5C9</accession>
<evidence type="ECO:0000313" key="2">
    <source>
        <dbReference type="EMBL" id="MCE5166886.1"/>
    </source>
</evidence>
<comment type="caution">
    <text evidence="2">The sequence shown here is derived from an EMBL/GenBank/DDBJ whole genome shotgun (WGS) entry which is preliminary data.</text>
</comment>
<sequence length="250" mass="27737">PLMPHQYANWRSAGLVILIGKNEIILKCLKHDDIYAPSKVHHSQPQDRNKSSSVVKAKASQSSSKSLTSKGVPTRTRKRDKPVSSISKLSITPSMVLDIGYEGTYSDIFNGVFDEDGATSPSCLKISSPPSHPTTLVNEAKFAVAHVKSSKASVPPSCLFPLATSNFEPQETIHYFKMSYVSKIWRALCDWVMRFSIDYSDNFSKLKEGVILILKETKGTDKFDTSALKGLVNVFFKIFEEYDAMKSSSS</sequence>
<proteinExistence type="predicted"/>
<gene>
    <name evidence="2" type="ORF">HAX54_028732</name>
</gene>
<name>A0ABS8Y5C9_DATST</name>
<evidence type="ECO:0000313" key="3">
    <source>
        <dbReference type="Proteomes" id="UP000823775"/>
    </source>
</evidence>
<reference evidence="2 3" key="1">
    <citation type="journal article" date="2021" name="BMC Genomics">
        <title>Datura genome reveals duplications of psychoactive alkaloid biosynthetic genes and high mutation rate following tissue culture.</title>
        <authorList>
            <person name="Rajewski A."/>
            <person name="Carter-House D."/>
            <person name="Stajich J."/>
            <person name="Litt A."/>
        </authorList>
    </citation>
    <scope>NUCLEOTIDE SEQUENCE [LARGE SCALE GENOMIC DNA]</scope>
    <source>
        <strain evidence="2">AR-01</strain>
    </source>
</reference>
<dbReference type="EMBL" id="JACEIK010035355">
    <property type="protein sequence ID" value="MCE5166886.1"/>
    <property type="molecule type" value="Genomic_DNA"/>
</dbReference>
<keyword evidence="3" id="KW-1185">Reference proteome</keyword>
<dbReference type="Proteomes" id="UP000823775">
    <property type="component" value="Unassembled WGS sequence"/>
</dbReference>
<feature type="region of interest" description="Disordered" evidence="1">
    <location>
        <begin position="39"/>
        <end position="85"/>
    </location>
</feature>
<evidence type="ECO:0000256" key="1">
    <source>
        <dbReference type="SAM" id="MobiDB-lite"/>
    </source>
</evidence>